<reference evidence="1 2" key="1">
    <citation type="submission" date="2021-08" db="EMBL/GenBank/DDBJ databases">
        <title>WGS assembly of Ceratopteris richardii.</title>
        <authorList>
            <person name="Marchant D.B."/>
            <person name="Chen G."/>
            <person name="Jenkins J."/>
            <person name="Shu S."/>
            <person name="Leebens-Mack J."/>
            <person name="Grimwood J."/>
            <person name="Schmutz J."/>
            <person name="Soltis P."/>
            <person name="Soltis D."/>
            <person name="Chen Z.-H."/>
        </authorList>
    </citation>
    <scope>NUCLEOTIDE SEQUENCE [LARGE SCALE GENOMIC DNA]</scope>
    <source>
        <strain evidence="1">Whitten #5841</strain>
        <tissue evidence="1">Leaf</tissue>
    </source>
</reference>
<gene>
    <name evidence="1" type="ORF">KP509_23G043000</name>
</gene>
<dbReference type="EMBL" id="CM035428">
    <property type="protein sequence ID" value="KAH7301787.1"/>
    <property type="molecule type" value="Genomic_DNA"/>
</dbReference>
<dbReference type="OrthoDB" id="1975880at2759"/>
<evidence type="ECO:0000313" key="1">
    <source>
        <dbReference type="EMBL" id="KAH7301787.1"/>
    </source>
</evidence>
<sequence>MLAARPCAYVVCHQLLRLCRDTLSFPSLRNRQYDEYDSYGREKEDVKCRKEDLSVQQWPVRHGKHVAWKMQVVSSCSACEASVVEVNCPGWKPDKAIEGYMYPVEMVEPGLCMVGAPVTPSSPFSTVYQQAAGRIPFTISSVRFTCPPPHRN</sequence>
<keyword evidence="2" id="KW-1185">Reference proteome</keyword>
<name>A0A8T2S1G1_CERRI</name>
<dbReference type="Proteomes" id="UP000825935">
    <property type="component" value="Chromosome 23"/>
</dbReference>
<protein>
    <submittedName>
        <fullName evidence="1">Uncharacterized protein</fullName>
    </submittedName>
</protein>
<organism evidence="1 2">
    <name type="scientific">Ceratopteris richardii</name>
    <name type="common">Triangle waterfern</name>
    <dbReference type="NCBI Taxonomy" id="49495"/>
    <lineage>
        <taxon>Eukaryota</taxon>
        <taxon>Viridiplantae</taxon>
        <taxon>Streptophyta</taxon>
        <taxon>Embryophyta</taxon>
        <taxon>Tracheophyta</taxon>
        <taxon>Polypodiopsida</taxon>
        <taxon>Polypodiidae</taxon>
        <taxon>Polypodiales</taxon>
        <taxon>Pteridineae</taxon>
        <taxon>Pteridaceae</taxon>
        <taxon>Parkerioideae</taxon>
        <taxon>Ceratopteris</taxon>
    </lineage>
</organism>
<comment type="caution">
    <text evidence="1">The sequence shown here is derived from an EMBL/GenBank/DDBJ whole genome shotgun (WGS) entry which is preliminary data.</text>
</comment>
<dbReference type="AlphaFoldDB" id="A0A8T2S1G1"/>
<evidence type="ECO:0000313" key="2">
    <source>
        <dbReference type="Proteomes" id="UP000825935"/>
    </source>
</evidence>
<proteinExistence type="predicted"/>
<accession>A0A8T2S1G1</accession>